<dbReference type="GO" id="GO:0008658">
    <property type="term" value="F:penicillin binding"/>
    <property type="evidence" value="ECO:0007669"/>
    <property type="project" value="InterPro"/>
</dbReference>
<keyword evidence="3" id="KW-0472">Membrane</keyword>
<reference evidence="6 7" key="1">
    <citation type="submission" date="2010-07" db="EMBL/GenBank/DDBJ databases">
        <title>The draft genome of Paenibacillus curdlanolyticus YK9.</title>
        <authorList>
            <consortium name="US DOE Joint Genome Institute (JGI-PGF)"/>
            <person name="Lucas S."/>
            <person name="Copeland A."/>
            <person name="Lapidus A."/>
            <person name="Cheng J.-F."/>
            <person name="Bruce D."/>
            <person name="Goodwin L."/>
            <person name="Pitluck S."/>
            <person name="Land M.L."/>
            <person name="Hauser L."/>
            <person name="Chang Y.-J."/>
            <person name="Jeffries C."/>
            <person name="Anderson I.J."/>
            <person name="Johnson E."/>
            <person name="Loganathan U."/>
            <person name="Mulhopadhyay B."/>
            <person name="Kyrpides N."/>
            <person name="Woyke T.J."/>
        </authorList>
    </citation>
    <scope>NUCLEOTIDE SEQUENCE [LARGE SCALE GENOMIC DNA]</scope>
    <source>
        <strain evidence="6 7">YK9</strain>
    </source>
</reference>
<feature type="domain" description="Penicillin-binding protein dimerisation" evidence="5">
    <location>
        <begin position="69"/>
        <end position="243"/>
    </location>
</feature>
<dbReference type="STRING" id="717606.PaecuDRAFT_3904"/>
<dbReference type="eggNOG" id="COG0768">
    <property type="taxonomic scope" value="Bacteria"/>
</dbReference>
<dbReference type="InterPro" id="IPR036138">
    <property type="entry name" value="PBP_dimer_sf"/>
</dbReference>
<feature type="domain" description="Penicillin-binding protein transpeptidase" evidence="4">
    <location>
        <begin position="284"/>
        <end position="602"/>
    </location>
</feature>
<name>E0IE13_9BACL</name>
<evidence type="ECO:0000256" key="2">
    <source>
        <dbReference type="ARBA" id="ARBA00007171"/>
    </source>
</evidence>
<sequence length="614" mass="66925">MGKCYVRLGREDQFALNNRLVKVAVGFVVLFAIWEWKMASISLWPSHDHPESRSVAQLAVSQRNQELMIDSGRGDFVDRFGMPITGKTIHTLAVFPIAGDRGSQEQLKRLASLLHENVKELALRLSEVKQPTLWADAGKHEPMSLTAEQLEALTNIHLEGIRVVPYRQRYLAPYAAAQTIGFISQHPERVQAEYGHEYATGMMKLDAVIGASGLERSLDRLLRGGKETMVSYYLDAAGEPLRGLDLRVVSPVNRLYPLTIVTTLDLQLQKQIDRYIDLQGLMEGAVVVLDTETGDIVAMASRPSLNPGRIGAEGADEANHAIRAVEPGSIFKLVTEAAALEAGVTSPNETFHCTGEYGKYGLSDWKKGGHGDLTLRQGLAHSCNIVFATIAERLHAKQLADTAFRLGIGRQVGWHSAESIGPIAGPLRLLMEEEPGTLFATAMANDDGGLLAQTGIGQRDVKVSPLQAANMIATIVNEGKGIEPRLVKEVRYANGQRFASFPIKPASETKGRISPATAEELRRGMEDTVAEGTGHSIRGGIWEVAGKSGTAEVVRSGSDRVNQWFIGYGPAKRPRYAIAVLAENRPPNSPNQATQLFRGIMDLAAQHDKETGNH</sequence>
<comment type="subcellular location">
    <subcellularLocation>
        <location evidence="1">Membrane</location>
    </subcellularLocation>
</comment>
<dbReference type="InterPro" id="IPR012338">
    <property type="entry name" value="Beta-lactam/transpept-like"/>
</dbReference>
<dbReference type="Pfam" id="PF00905">
    <property type="entry name" value="Transpeptidase"/>
    <property type="match status" value="1"/>
</dbReference>
<dbReference type="SUPFAM" id="SSF56519">
    <property type="entry name" value="Penicillin binding protein dimerisation domain"/>
    <property type="match status" value="1"/>
</dbReference>
<evidence type="ECO:0000256" key="3">
    <source>
        <dbReference type="ARBA" id="ARBA00023136"/>
    </source>
</evidence>
<dbReference type="GO" id="GO:0016757">
    <property type="term" value="F:glycosyltransferase activity"/>
    <property type="evidence" value="ECO:0007669"/>
    <property type="project" value="UniProtKB-KW"/>
</dbReference>
<organism evidence="6 7">
    <name type="scientific">Paenibacillus curdlanolyticus YK9</name>
    <dbReference type="NCBI Taxonomy" id="717606"/>
    <lineage>
        <taxon>Bacteria</taxon>
        <taxon>Bacillati</taxon>
        <taxon>Bacillota</taxon>
        <taxon>Bacilli</taxon>
        <taxon>Bacillales</taxon>
        <taxon>Paenibacillaceae</taxon>
        <taxon>Paenibacillus</taxon>
    </lineage>
</organism>
<dbReference type="SUPFAM" id="SSF56601">
    <property type="entry name" value="beta-lactamase/transpeptidase-like"/>
    <property type="match status" value="1"/>
</dbReference>
<dbReference type="PANTHER" id="PTHR30627">
    <property type="entry name" value="PEPTIDOGLYCAN D,D-TRANSPEPTIDASE"/>
    <property type="match status" value="1"/>
</dbReference>
<gene>
    <name evidence="6" type="ORF">PaecuDRAFT_3904</name>
</gene>
<dbReference type="EC" id="2.4.1.129" evidence="6"/>
<dbReference type="Pfam" id="PF03717">
    <property type="entry name" value="PBP_dimer"/>
    <property type="match status" value="1"/>
</dbReference>
<accession>E0IE13</accession>
<dbReference type="GO" id="GO:0071555">
    <property type="term" value="P:cell wall organization"/>
    <property type="evidence" value="ECO:0007669"/>
    <property type="project" value="TreeGrafter"/>
</dbReference>
<dbReference type="InterPro" id="IPR005311">
    <property type="entry name" value="PBP_dimer"/>
</dbReference>
<evidence type="ECO:0000259" key="5">
    <source>
        <dbReference type="Pfam" id="PF03717"/>
    </source>
</evidence>
<comment type="similarity">
    <text evidence="2">Belongs to the transpeptidase family.</text>
</comment>
<dbReference type="GO" id="GO:0071972">
    <property type="term" value="F:peptidoglycan L,D-transpeptidase activity"/>
    <property type="evidence" value="ECO:0007669"/>
    <property type="project" value="TreeGrafter"/>
</dbReference>
<dbReference type="AlphaFoldDB" id="E0IE13"/>
<keyword evidence="7" id="KW-1185">Reference proteome</keyword>
<dbReference type="Gene3D" id="3.90.1310.10">
    <property type="entry name" value="Penicillin-binding protein 2a (Domain 2)"/>
    <property type="match status" value="1"/>
</dbReference>
<dbReference type="Gene3D" id="3.40.710.10">
    <property type="entry name" value="DD-peptidase/beta-lactamase superfamily"/>
    <property type="match status" value="1"/>
</dbReference>
<protein>
    <submittedName>
        <fullName evidence="6">Peptidoglycan glycosyltransferase</fullName>
        <ecNumber evidence="6">2.4.1.129</ecNumber>
    </submittedName>
</protein>
<dbReference type="PANTHER" id="PTHR30627:SF24">
    <property type="entry name" value="PENICILLIN-BINDING PROTEIN 4B"/>
    <property type="match status" value="1"/>
</dbReference>
<evidence type="ECO:0000313" key="7">
    <source>
        <dbReference type="Proteomes" id="UP000005387"/>
    </source>
</evidence>
<evidence type="ECO:0000256" key="1">
    <source>
        <dbReference type="ARBA" id="ARBA00004370"/>
    </source>
</evidence>
<keyword evidence="6" id="KW-0808">Transferase</keyword>
<dbReference type="InterPro" id="IPR001460">
    <property type="entry name" value="PCN-bd_Tpept"/>
</dbReference>
<evidence type="ECO:0000313" key="6">
    <source>
        <dbReference type="EMBL" id="EFM09367.1"/>
    </source>
</evidence>
<dbReference type="InterPro" id="IPR050515">
    <property type="entry name" value="Beta-lactam/transpept"/>
</dbReference>
<keyword evidence="6" id="KW-0328">Glycosyltransferase</keyword>
<evidence type="ECO:0000259" key="4">
    <source>
        <dbReference type="Pfam" id="PF00905"/>
    </source>
</evidence>
<dbReference type="GO" id="GO:0005886">
    <property type="term" value="C:plasma membrane"/>
    <property type="evidence" value="ECO:0007669"/>
    <property type="project" value="TreeGrafter"/>
</dbReference>
<dbReference type="Proteomes" id="UP000005387">
    <property type="component" value="Unassembled WGS sequence"/>
</dbReference>
<proteinExistence type="inferred from homology"/>
<dbReference type="EMBL" id="AEDD01000011">
    <property type="protein sequence ID" value="EFM09367.1"/>
    <property type="molecule type" value="Genomic_DNA"/>
</dbReference>